<evidence type="ECO:0000313" key="1">
    <source>
        <dbReference type="EMBL" id="KAK6526622.1"/>
    </source>
</evidence>
<protein>
    <recommendedName>
        <fullName evidence="3">LAGLIDADG endonuclease</fullName>
    </recommendedName>
</protein>
<name>A0AAV9WV62_9PEZI</name>
<dbReference type="Proteomes" id="UP001365542">
    <property type="component" value="Unassembled WGS sequence"/>
</dbReference>
<sequence>MKITKGNCKAVVSSYTEHPHINVDNQKTYHLQDPRRPIGPPGHHYTIAALLNDRLEFADDDKATINSVMIETQWLNGKKTDPRAKPAINRMMELLSLSDERDEAVKMLFQVKIETYCYNTCLAWRKSGRLSSDTDNPEYHHEPQILVKIKSLLEEYVNTHSTEDIEKTLVDMKAQIDIYRTRIHGNS</sequence>
<proteinExistence type="predicted"/>
<dbReference type="EMBL" id="JAVHJO010000016">
    <property type="protein sequence ID" value="KAK6526622.1"/>
    <property type="molecule type" value="Genomic_DNA"/>
</dbReference>
<comment type="caution">
    <text evidence="1">The sequence shown here is derived from an EMBL/GenBank/DDBJ whole genome shotgun (WGS) entry which is preliminary data.</text>
</comment>
<evidence type="ECO:0000313" key="2">
    <source>
        <dbReference type="Proteomes" id="UP001365542"/>
    </source>
</evidence>
<reference evidence="1 2" key="1">
    <citation type="submission" date="2019-10" db="EMBL/GenBank/DDBJ databases">
        <authorList>
            <person name="Palmer J.M."/>
        </authorList>
    </citation>
    <scope>NUCLEOTIDE SEQUENCE [LARGE SCALE GENOMIC DNA]</scope>
    <source>
        <strain evidence="1 2">TWF694</strain>
    </source>
</reference>
<accession>A0AAV9WV62</accession>
<organism evidence="1 2">
    <name type="scientific">Orbilia ellipsospora</name>
    <dbReference type="NCBI Taxonomy" id="2528407"/>
    <lineage>
        <taxon>Eukaryota</taxon>
        <taxon>Fungi</taxon>
        <taxon>Dikarya</taxon>
        <taxon>Ascomycota</taxon>
        <taxon>Pezizomycotina</taxon>
        <taxon>Orbiliomycetes</taxon>
        <taxon>Orbiliales</taxon>
        <taxon>Orbiliaceae</taxon>
        <taxon>Orbilia</taxon>
    </lineage>
</organism>
<dbReference type="AlphaFoldDB" id="A0AAV9WV62"/>
<gene>
    <name evidence="1" type="ORF">TWF694_005204</name>
</gene>
<evidence type="ECO:0008006" key="3">
    <source>
        <dbReference type="Google" id="ProtNLM"/>
    </source>
</evidence>
<keyword evidence="2" id="KW-1185">Reference proteome</keyword>